<feature type="transmembrane region" description="Helical" evidence="5">
    <location>
        <begin position="208"/>
        <end position="235"/>
    </location>
</feature>
<sequence length="427" mass="49153">MKNIKNFLHVLLLQGGNYIFPIVTIPIASRIFGPELIGVFNYYTYIVSFYCMIVEFGFGYSGVRLLTRDYDNKSLIFNRILLAKFIILLLVSLVAFGYLYFYTEKDNFTLFISCYLLVLSSLFNVNWFFQSTGDFSLITKVSLLTKMISIALIVIFINTKDDLLMYAIFVNVPMVLSSIFSIYYCVLKYKIKLLWPNLKETFLLIKNEVWIFLSKISSFLYTTMGVIFLGFYASSYDVGIYTSAQKIVMLFISAIITPLSFIVFPALSKRFGVSVESGLVAFRKFMPLLCLCCFLSFLFIFFFGGEVILIMMGKGFEDSIYVLKILAFGYLFVFWGAVIGGQIVLNLKYDKQFVLMQWGVAFFSFICNILFLKKYGSTGLAYIWTISECIMTLMQVFFIRAKGIKILDIEQFKIRNIIANAKELLSR</sequence>
<feature type="transmembrane region" description="Helical" evidence="5">
    <location>
        <begin position="288"/>
        <end position="313"/>
    </location>
</feature>
<evidence type="ECO:0000256" key="1">
    <source>
        <dbReference type="ARBA" id="ARBA00004141"/>
    </source>
</evidence>
<feature type="transmembrane region" description="Helical" evidence="5">
    <location>
        <begin position="108"/>
        <end position="129"/>
    </location>
</feature>
<accession>A0ABY6VDY2</accession>
<evidence type="ECO:0000313" key="6">
    <source>
        <dbReference type="EMBL" id="VUS60371.1"/>
    </source>
</evidence>
<feature type="transmembrane region" description="Helical" evidence="5">
    <location>
        <begin position="163"/>
        <end position="187"/>
    </location>
</feature>
<dbReference type="PANTHER" id="PTHR43424">
    <property type="entry name" value="LOCUS PUTATIVE PROTEIN 1-RELATED"/>
    <property type="match status" value="1"/>
</dbReference>
<feature type="transmembrane region" description="Helical" evidence="5">
    <location>
        <begin position="379"/>
        <end position="399"/>
    </location>
</feature>
<organism evidence="6 7">
    <name type="scientific">Klebsiella spallanzanii</name>
    <dbReference type="NCBI Taxonomy" id="2587528"/>
    <lineage>
        <taxon>Bacteria</taxon>
        <taxon>Pseudomonadati</taxon>
        <taxon>Pseudomonadota</taxon>
        <taxon>Gammaproteobacteria</taxon>
        <taxon>Enterobacterales</taxon>
        <taxon>Enterobacteriaceae</taxon>
        <taxon>Klebsiella/Raoultella group</taxon>
        <taxon>Klebsiella</taxon>
    </lineage>
</organism>
<evidence type="ECO:0000256" key="2">
    <source>
        <dbReference type="ARBA" id="ARBA00022692"/>
    </source>
</evidence>
<comment type="subcellular location">
    <subcellularLocation>
        <location evidence="1">Membrane</location>
        <topology evidence="1">Multi-pass membrane protein</topology>
    </subcellularLocation>
</comment>
<keyword evidence="4 5" id="KW-0472">Membrane</keyword>
<dbReference type="Proteomes" id="UP000317652">
    <property type="component" value="Unassembled WGS sequence"/>
</dbReference>
<dbReference type="RefSeq" id="WP_142982024.1">
    <property type="nucleotide sequence ID" value="NZ_CABGGS010000023.1"/>
</dbReference>
<feature type="transmembrane region" description="Helical" evidence="5">
    <location>
        <begin position="40"/>
        <end position="60"/>
    </location>
</feature>
<comment type="caution">
    <text evidence="6">The sequence shown here is derived from an EMBL/GenBank/DDBJ whole genome shotgun (WGS) entry which is preliminary data.</text>
</comment>
<feature type="transmembrane region" description="Helical" evidence="5">
    <location>
        <begin position="353"/>
        <end position="373"/>
    </location>
</feature>
<gene>
    <name evidence="6" type="primary">rfbX</name>
    <name evidence="6" type="ORF">SB6411_01856</name>
</gene>
<feature type="transmembrane region" description="Helical" evidence="5">
    <location>
        <begin position="7"/>
        <end position="28"/>
    </location>
</feature>
<dbReference type="PANTHER" id="PTHR43424:SF1">
    <property type="entry name" value="LOCUS PUTATIVE PROTEIN 1-RELATED"/>
    <property type="match status" value="1"/>
</dbReference>
<evidence type="ECO:0000256" key="3">
    <source>
        <dbReference type="ARBA" id="ARBA00022989"/>
    </source>
</evidence>
<dbReference type="Pfam" id="PF01943">
    <property type="entry name" value="Polysacc_synt"/>
    <property type="match status" value="1"/>
</dbReference>
<keyword evidence="2 5" id="KW-0812">Transmembrane</keyword>
<dbReference type="EMBL" id="CABGGS010000023">
    <property type="protein sequence ID" value="VUS60371.1"/>
    <property type="molecule type" value="Genomic_DNA"/>
</dbReference>
<dbReference type="InterPro" id="IPR052556">
    <property type="entry name" value="PolySynth_Transporter"/>
</dbReference>
<protein>
    <submittedName>
        <fullName evidence="6">O-antigen transporter</fullName>
    </submittedName>
</protein>
<feature type="transmembrane region" description="Helical" evidence="5">
    <location>
        <begin position="247"/>
        <end position="267"/>
    </location>
</feature>
<reference evidence="6 7" key="1">
    <citation type="submission" date="2019-07" db="EMBL/GenBank/DDBJ databases">
        <authorList>
            <person name="Brisse S."/>
            <person name="Rodrigues C."/>
            <person name="Thorpe H."/>
        </authorList>
    </citation>
    <scope>NUCLEOTIDE SEQUENCE [LARGE SCALE GENOMIC DNA]</scope>
    <source>
        <strain evidence="6">SB6411</strain>
    </source>
</reference>
<keyword evidence="7" id="KW-1185">Reference proteome</keyword>
<keyword evidence="3 5" id="KW-1133">Transmembrane helix</keyword>
<evidence type="ECO:0000256" key="5">
    <source>
        <dbReference type="SAM" id="Phobius"/>
    </source>
</evidence>
<feature type="transmembrane region" description="Helical" evidence="5">
    <location>
        <begin position="141"/>
        <end position="157"/>
    </location>
</feature>
<evidence type="ECO:0000256" key="4">
    <source>
        <dbReference type="ARBA" id="ARBA00023136"/>
    </source>
</evidence>
<evidence type="ECO:0000313" key="7">
    <source>
        <dbReference type="Proteomes" id="UP000317652"/>
    </source>
</evidence>
<feature type="transmembrane region" description="Helical" evidence="5">
    <location>
        <begin position="319"/>
        <end position="341"/>
    </location>
</feature>
<feature type="transmembrane region" description="Helical" evidence="5">
    <location>
        <begin position="81"/>
        <end position="102"/>
    </location>
</feature>
<name>A0ABY6VDY2_9ENTR</name>
<dbReference type="InterPro" id="IPR002797">
    <property type="entry name" value="Polysacc_synth"/>
</dbReference>
<proteinExistence type="predicted"/>